<evidence type="ECO:0000313" key="2">
    <source>
        <dbReference type="Proteomes" id="UP000570517"/>
    </source>
</evidence>
<dbReference type="Proteomes" id="UP000570517">
    <property type="component" value="Unassembled WGS sequence"/>
</dbReference>
<reference evidence="1 2" key="1">
    <citation type="submission" date="2020-05" db="EMBL/GenBank/DDBJ databases">
        <title>Draft genome sequence of Mycobacterium hippocampi DL, isolated from European seabass, Dicentrarchus labrax, reared in fish farms.</title>
        <authorList>
            <person name="Stathopoulou P."/>
            <person name="Asimakis E."/>
            <person name="Tzokas K."/>
            <person name="Batargias C."/>
            <person name="Tsiamis G."/>
        </authorList>
    </citation>
    <scope>NUCLEOTIDE SEQUENCE [LARGE SCALE GENOMIC DNA]</scope>
    <source>
        <strain evidence="1 2">DL</strain>
    </source>
</reference>
<accession>A0A850PIW1</accession>
<comment type="caution">
    <text evidence="1">The sequence shown here is derived from an EMBL/GenBank/DDBJ whole genome shotgun (WGS) entry which is preliminary data.</text>
</comment>
<gene>
    <name evidence="1" type="ORF">HLY00_4658</name>
</gene>
<dbReference type="RefSeq" id="WP_178356964.1">
    <property type="nucleotide sequence ID" value="NZ_JABFYL010000005.1"/>
</dbReference>
<dbReference type="EMBL" id="JABFYL010000005">
    <property type="protein sequence ID" value="NVN48503.1"/>
    <property type="molecule type" value="Genomic_DNA"/>
</dbReference>
<name>A0A850PIW1_9MYCO</name>
<proteinExistence type="predicted"/>
<protein>
    <submittedName>
        <fullName evidence="1">Uncharacterized protein</fullName>
    </submittedName>
</protein>
<evidence type="ECO:0000313" key="1">
    <source>
        <dbReference type="EMBL" id="NVN48503.1"/>
    </source>
</evidence>
<sequence length="103" mass="11659">MNSKPARVVCKTLVDMNDYTETLSRPAHTPVGTAIPDEPVFIGVAEVLLGSAAAGSTVGTRRARSLHNWWIHHVERRAHRQRAVRRRPDYFEQAAMAREMLRL</sequence>
<keyword evidence="2" id="KW-1185">Reference proteome</keyword>
<organism evidence="1 2">
    <name type="scientific">Mycolicibacterium hippocampi</name>
    <dbReference type="NCBI Taxonomy" id="659824"/>
    <lineage>
        <taxon>Bacteria</taxon>
        <taxon>Bacillati</taxon>
        <taxon>Actinomycetota</taxon>
        <taxon>Actinomycetes</taxon>
        <taxon>Mycobacteriales</taxon>
        <taxon>Mycobacteriaceae</taxon>
        <taxon>Mycolicibacterium</taxon>
    </lineage>
</organism>
<dbReference type="AlphaFoldDB" id="A0A850PIW1"/>